<sequence>MDLDPSASELKIGPTTQHTHTVIFLHGRGDTAPSFRRWFDDWRDTKNRTLMQAFPSYKRVFPTASVSSQSMSQWFDIWDTRDFSLREELQAEGLRPSVTRIRALLGREVAAVDGNWKRIIVMGISQGAATAVHTILNTRLVPVGEGGPLSRGLGAFIGFSCRMPFPGRSLGETRKVLGVQYVRNGDNNTDNDEAEVLRNTPVLLEHCVDDPTVRVEDGRVLRDTLRRFGASVTMVEYPEGGHWFHGPDRLEDVIAFLNKHTIVATSAKTTA</sequence>
<comment type="caution">
    <text evidence="1">The sequence shown here is derived from an EMBL/GenBank/DDBJ whole genome shotgun (WGS) entry which is preliminary data.</text>
</comment>
<protein>
    <submittedName>
        <fullName evidence="1">Uncharacterized protein</fullName>
    </submittedName>
</protein>
<evidence type="ECO:0000313" key="2">
    <source>
        <dbReference type="Proteomes" id="UP001163324"/>
    </source>
</evidence>
<keyword evidence="2" id="KW-1185">Reference proteome</keyword>
<organism evidence="1 2">
    <name type="scientific">Trichothecium roseum</name>
    <dbReference type="NCBI Taxonomy" id="47278"/>
    <lineage>
        <taxon>Eukaryota</taxon>
        <taxon>Fungi</taxon>
        <taxon>Dikarya</taxon>
        <taxon>Ascomycota</taxon>
        <taxon>Pezizomycotina</taxon>
        <taxon>Sordariomycetes</taxon>
        <taxon>Hypocreomycetidae</taxon>
        <taxon>Hypocreales</taxon>
        <taxon>Hypocreales incertae sedis</taxon>
        <taxon>Trichothecium</taxon>
    </lineage>
</organism>
<reference evidence="1" key="1">
    <citation type="submission" date="2022-10" db="EMBL/GenBank/DDBJ databases">
        <title>Complete Genome of Trichothecium roseum strain YXFP-22015, a Plant Pathogen Isolated from Citrus.</title>
        <authorList>
            <person name="Wang Y."/>
            <person name="Zhu L."/>
        </authorList>
    </citation>
    <scope>NUCLEOTIDE SEQUENCE</scope>
    <source>
        <strain evidence="1">YXFP-22015</strain>
    </source>
</reference>
<name>A0ACC0V3V8_9HYPO</name>
<proteinExistence type="predicted"/>
<accession>A0ACC0V3V8</accession>
<dbReference type="EMBL" id="CM047942">
    <property type="protein sequence ID" value="KAI9901080.1"/>
    <property type="molecule type" value="Genomic_DNA"/>
</dbReference>
<evidence type="ECO:0000313" key="1">
    <source>
        <dbReference type="EMBL" id="KAI9901080.1"/>
    </source>
</evidence>
<gene>
    <name evidence="1" type="ORF">N3K66_002897</name>
</gene>
<dbReference type="Proteomes" id="UP001163324">
    <property type="component" value="Chromosome 3"/>
</dbReference>